<dbReference type="InterPro" id="IPR030678">
    <property type="entry name" value="Peptide/Ni-bd"/>
</dbReference>
<dbReference type="PANTHER" id="PTHR30290">
    <property type="entry name" value="PERIPLASMIC BINDING COMPONENT OF ABC TRANSPORTER"/>
    <property type="match status" value="1"/>
</dbReference>
<keyword evidence="3" id="KW-1185">Reference proteome</keyword>
<dbReference type="AlphaFoldDB" id="A0A919W319"/>
<dbReference type="GO" id="GO:0043190">
    <property type="term" value="C:ATP-binding cassette (ABC) transporter complex"/>
    <property type="evidence" value="ECO:0007669"/>
    <property type="project" value="InterPro"/>
</dbReference>
<dbReference type="EMBL" id="BOQN01000022">
    <property type="protein sequence ID" value="GIM90080.1"/>
    <property type="molecule type" value="Genomic_DNA"/>
</dbReference>
<dbReference type="InterPro" id="IPR000914">
    <property type="entry name" value="SBP_5_dom"/>
</dbReference>
<dbReference type="Proteomes" id="UP000677082">
    <property type="component" value="Unassembled WGS sequence"/>
</dbReference>
<organism evidence="2 3">
    <name type="scientific">Paractinoplanes toevensis</name>
    <dbReference type="NCBI Taxonomy" id="571911"/>
    <lineage>
        <taxon>Bacteria</taxon>
        <taxon>Bacillati</taxon>
        <taxon>Actinomycetota</taxon>
        <taxon>Actinomycetes</taxon>
        <taxon>Micromonosporales</taxon>
        <taxon>Micromonosporaceae</taxon>
        <taxon>Paractinoplanes</taxon>
    </lineage>
</organism>
<evidence type="ECO:0000259" key="1">
    <source>
        <dbReference type="Pfam" id="PF00496"/>
    </source>
</evidence>
<gene>
    <name evidence="2" type="ORF">Ato02nite_018730</name>
</gene>
<reference evidence="2 3" key="1">
    <citation type="submission" date="2021-03" db="EMBL/GenBank/DDBJ databases">
        <title>Whole genome shotgun sequence of Actinoplanes toevensis NBRC 105298.</title>
        <authorList>
            <person name="Komaki H."/>
            <person name="Tamura T."/>
        </authorList>
    </citation>
    <scope>NUCLEOTIDE SEQUENCE [LARGE SCALE GENOMIC DNA]</scope>
    <source>
        <strain evidence="2 3">NBRC 105298</strain>
    </source>
</reference>
<proteinExistence type="predicted"/>
<evidence type="ECO:0000313" key="3">
    <source>
        <dbReference type="Proteomes" id="UP000677082"/>
    </source>
</evidence>
<accession>A0A919W319</accession>
<dbReference type="Pfam" id="PF00496">
    <property type="entry name" value="SBP_bac_5"/>
    <property type="match status" value="1"/>
</dbReference>
<protein>
    <submittedName>
        <fullName evidence="2">Peptide ABC transporter substrate-binding protein</fullName>
    </submittedName>
</protein>
<dbReference type="Gene3D" id="3.40.190.10">
    <property type="entry name" value="Periplasmic binding protein-like II"/>
    <property type="match status" value="1"/>
</dbReference>
<dbReference type="GO" id="GO:1904680">
    <property type="term" value="F:peptide transmembrane transporter activity"/>
    <property type="evidence" value="ECO:0007669"/>
    <property type="project" value="TreeGrafter"/>
</dbReference>
<dbReference type="GO" id="GO:0015833">
    <property type="term" value="P:peptide transport"/>
    <property type="evidence" value="ECO:0007669"/>
    <property type="project" value="TreeGrafter"/>
</dbReference>
<comment type="caution">
    <text evidence="2">The sequence shown here is derived from an EMBL/GenBank/DDBJ whole genome shotgun (WGS) entry which is preliminary data.</text>
</comment>
<dbReference type="InterPro" id="IPR039424">
    <property type="entry name" value="SBP_5"/>
</dbReference>
<feature type="domain" description="Solute-binding protein family 5" evidence="1">
    <location>
        <begin position="41"/>
        <end position="379"/>
    </location>
</feature>
<sequence length="473" mass="50907">MILGSLVQPTSYAANGAGWANESLLQQAVYDTLVHADPDGKIVPWLATEWSWNDAKTVLTLKLRTDVTFTDGTTFDATAAAQNLVRFRDGTAPNKSFLAAMTDAKAVDAATVQITLKQPDPALLTYLTQAPGLMESPKHFGAADEKTNPIGTGPYVLDTAKTVVGSSYVYTANPSYFAKDQQHWKNLTIKVISTAATEVNAIKGGQIDGMNVIDATTVAQIKGAGYRVVDHELDWSGFAIFDRAGKLVPALKEPKVRQAINYAVDRAGLLKAAAQGNGTTTSSVFPTYSPGYDQSVDQLYTYDPAKAKQLLAEAGFPNFSMTLPQVSGFGQVQNDLLKQYLGAVGITVKFVTVPINNIITDLLAGKYPAANFQLQQDPTAWQEANFLLTTNATFNPFKVADPTVDGLVKTIQTGSEADAATATKDLNKYVTEQAFMAPYYRVKGFWAQNDKISAKPQAGNAIPYLYSITPAKG</sequence>
<name>A0A919W319_9ACTN</name>
<evidence type="ECO:0000313" key="2">
    <source>
        <dbReference type="EMBL" id="GIM90080.1"/>
    </source>
</evidence>
<dbReference type="GO" id="GO:0042597">
    <property type="term" value="C:periplasmic space"/>
    <property type="evidence" value="ECO:0007669"/>
    <property type="project" value="UniProtKB-ARBA"/>
</dbReference>
<dbReference type="Gene3D" id="3.10.105.10">
    <property type="entry name" value="Dipeptide-binding Protein, Domain 3"/>
    <property type="match status" value="1"/>
</dbReference>
<dbReference type="PIRSF" id="PIRSF002741">
    <property type="entry name" value="MppA"/>
    <property type="match status" value="1"/>
</dbReference>
<dbReference type="RefSeq" id="WP_213006014.1">
    <property type="nucleotide sequence ID" value="NZ_BOQN01000022.1"/>
</dbReference>
<dbReference type="SUPFAM" id="SSF53850">
    <property type="entry name" value="Periplasmic binding protein-like II"/>
    <property type="match status" value="1"/>
</dbReference>